<dbReference type="Proteomes" id="UP000679950">
    <property type="component" value="Unassembled WGS sequence"/>
</dbReference>
<dbReference type="InterPro" id="IPR007530">
    <property type="entry name" value="Aminoglycoside_adenylylTfrase"/>
</dbReference>
<proteinExistence type="predicted"/>
<accession>A0ABQ4KL56</accession>
<sequence>MKMRTEEEMMDLIIGTAQADERIRAVIMNGSRTNPKAPKDCFQDYDIVYVVRELASFTKDHRWVDRFGEMMIMQMPEDMSLIPPDDNGVFVYLMQFTDGNRIDLTLIPEEKVDELIGSDSLSIILLDKDDLIQPFPPANDRDYWIQPPTAKQFADCCNEFWWVSTYVAKGLWREELSYAKEMMDIPVRNMLMKMLEWKIGVATGFSLSAGKSGKYFKDYLDEETWNEFIRTYPDGKYENMWKALFTMGNLFRKSARQVADHFNFVYSEVEDAKVTAHLHHVRSLPKDAKAMY</sequence>
<dbReference type="PIRSF" id="PIRSF000812">
    <property type="entry name" value="AAD"/>
    <property type="match status" value="1"/>
</dbReference>
<evidence type="ECO:0000313" key="2">
    <source>
        <dbReference type="Proteomes" id="UP000679950"/>
    </source>
</evidence>
<dbReference type="Gene3D" id="1.20.120.330">
    <property type="entry name" value="Nucleotidyltransferases domain 2"/>
    <property type="match status" value="1"/>
</dbReference>
<protein>
    <submittedName>
        <fullName evidence="1">Aminoglycoside 6-adenylyltransferase</fullName>
    </submittedName>
</protein>
<organism evidence="1 2">
    <name type="scientific">Lederbergia ruris</name>
    <dbReference type="NCBI Taxonomy" id="217495"/>
    <lineage>
        <taxon>Bacteria</taxon>
        <taxon>Bacillati</taxon>
        <taxon>Bacillota</taxon>
        <taxon>Bacilli</taxon>
        <taxon>Bacillales</taxon>
        <taxon>Bacillaceae</taxon>
        <taxon>Lederbergia</taxon>
    </lineage>
</organism>
<dbReference type="SUPFAM" id="SSF81301">
    <property type="entry name" value="Nucleotidyltransferase"/>
    <property type="match status" value="1"/>
</dbReference>
<dbReference type="InterPro" id="IPR043519">
    <property type="entry name" value="NT_sf"/>
</dbReference>
<gene>
    <name evidence="1" type="ORF">J8TS2_25350</name>
</gene>
<keyword evidence="2" id="KW-1185">Reference proteome</keyword>
<dbReference type="SUPFAM" id="SSF81631">
    <property type="entry name" value="PAP/OAS1 substrate-binding domain"/>
    <property type="match status" value="1"/>
</dbReference>
<name>A0ABQ4KL56_9BACI</name>
<reference evidence="1 2" key="1">
    <citation type="submission" date="2021-03" db="EMBL/GenBank/DDBJ databases">
        <title>Antimicrobial resistance genes in bacteria isolated from Japanese honey, and their potential for conferring macrolide and lincosamide resistance in the American foulbrood pathogen Paenibacillus larvae.</title>
        <authorList>
            <person name="Okamoto M."/>
            <person name="Kumagai M."/>
            <person name="Kanamori H."/>
            <person name="Takamatsu D."/>
        </authorList>
    </citation>
    <scope>NUCLEOTIDE SEQUENCE [LARGE SCALE GENOMIC DNA]</scope>
    <source>
        <strain evidence="1 2">J8TS2</strain>
    </source>
</reference>
<comment type="caution">
    <text evidence="1">The sequence shown here is derived from an EMBL/GenBank/DDBJ whole genome shotgun (WGS) entry which is preliminary data.</text>
</comment>
<evidence type="ECO:0000313" key="1">
    <source>
        <dbReference type="EMBL" id="GIN58216.1"/>
    </source>
</evidence>
<dbReference type="EMBL" id="BORB01000020">
    <property type="protein sequence ID" value="GIN58216.1"/>
    <property type="molecule type" value="Genomic_DNA"/>
</dbReference>
<dbReference type="Gene3D" id="3.30.460.10">
    <property type="entry name" value="Beta Polymerase, domain 2"/>
    <property type="match status" value="1"/>
</dbReference>
<dbReference type="Pfam" id="PF04439">
    <property type="entry name" value="Adenyl_transf"/>
    <property type="match status" value="1"/>
</dbReference>